<evidence type="ECO:0000313" key="1">
    <source>
        <dbReference type="EMBL" id="GAG84144.1"/>
    </source>
</evidence>
<sequence>MKNKPLLITICNDKWAYGHLIRWVRYARKYSNCRLGLILISDNEKLIEELTEQFDKIEVYPESADGRD</sequence>
<dbReference type="EMBL" id="BART01012693">
    <property type="protein sequence ID" value="GAG84144.1"/>
    <property type="molecule type" value="Genomic_DNA"/>
</dbReference>
<reference evidence="1" key="1">
    <citation type="journal article" date="2014" name="Front. Microbiol.">
        <title>High frequency of phylogenetically diverse reductive dehalogenase-homologous genes in deep subseafloor sedimentary metagenomes.</title>
        <authorList>
            <person name="Kawai M."/>
            <person name="Futagami T."/>
            <person name="Toyoda A."/>
            <person name="Takaki Y."/>
            <person name="Nishi S."/>
            <person name="Hori S."/>
            <person name="Arai W."/>
            <person name="Tsubouchi T."/>
            <person name="Morono Y."/>
            <person name="Uchiyama I."/>
            <person name="Ito T."/>
            <person name="Fujiyama A."/>
            <person name="Inagaki F."/>
            <person name="Takami H."/>
        </authorList>
    </citation>
    <scope>NUCLEOTIDE SEQUENCE</scope>
    <source>
        <strain evidence="1">Expedition CK06-06</strain>
    </source>
</reference>
<name>X1ANA5_9ZZZZ</name>
<proteinExistence type="predicted"/>
<protein>
    <recommendedName>
        <fullName evidence="2">Glycosyltransferase 2-like domain-containing protein</fullName>
    </recommendedName>
</protein>
<organism evidence="1">
    <name type="scientific">marine sediment metagenome</name>
    <dbReference type="NCBI Taxonomy" id="412755"/>
    <lineage>
        <taxon>unclassified sequences</taxon>
        <taxon>metagenomes</taxon>
        <taxon>ecological metagenomes</taxon>
    </lineage>
</organism>
<gene>
    <name evidence="1" type="ORF">S01H4_26346</name>
</gene>
<comment type="caution">
    <text evidence="1">The sequence shown here is derived from an EMBL/GenBank/DDBJ whole genome shotgun (WGS) entry which is preliminary data.</text>
</comment>
<feature type="non-terminal residue" evidence="1">
    <location>
        <position position="68"/>
    </location>
</feature>
<accession>X1ANA5</accession>
<evidence type="ECO:0008006" key="2">
    <source>
        <dbReference type="Google" id="ProtNLM"/>
    </source>
</evidence>
<dbReference type="AlphaFoldDB" id="X1ANA5"/>